<dbReference type="PANTHER" id="PTHR23095">
    <property type="entry name" value="PARANEOPLASTIC ANTIGEN"/>
    <property type="match status" value="1"/>
</dbReference>
<name>A0A8C6BFS4_MONMO</name>
<protein>
    <submittedName>
        <fullName evidence="4">PNMA family member 5</fullName>
    </submittedName>
</protein>
<dbReference type="GO" id="GO:0005634">
    <property type="term" value="C:nucleus"/>
    <property type="evidence" value="ECO:0007669"/>
    <property type="project" value="Ensembl"/>
</dbReference>
<reference evidence="4" key="2">
    <citation type="submission" date="2025-09" db="UniProtKB">
        <authorList>
            <consortium name="Ensembl"/>
        </authorList>
    </citation>
    <scope>IDENTIFICATION</scope>
</reference>
<evidence type="ECO:0000259" key="3">
    <source>
        <dbReference type="Pfam" id="PF20846"/>
    </source>
</evidence>
<dbReference type="GeneTree" id="ENSGT01030000234522"/>
<evidence type="ECO:0000313" key="4">
    <source>
        <dbReference type="Ensembl" id="ENSMMNP00015015943.1"/>
    </source>
</evidence>
<dbReference type="InterPro" id="IPR048271">
    <property type="entry name" value="PNMA_N"/>
</dbReference>
<dbReference type="Pfam" id="PF14893">
    <property type="entry name" value="PNMA"/>
    <property type="match status" value="1"/>
</dbReference>
<organism evidence="4 5">
    <name type="scientific">Monodon monoceros</name>
    <name type="common">Narwhal</name>
    <name type="synonym">Ceratodon monodon</name>
    <dbReference type="NCBI Taxonomy" id="40151"/>
    <lineage>
        <taxon>Eukaryota</taxon>
        <taxon>Metazoa</taxon>
        <taxon>Chordata</taxon>
        <taxon>Craniata</taxon>
        <taxon>Vertebrata</taxon>
        <taxon>Euteleostomi</taxon>
        <taxon>Mammalia</taxon>
        <taxon>Eutheria</taxon>
        <taxon>Laurasiatheria</taxon>
        <taxon>Artiodactyla</taxon>
        <taxon>Whippomorpha</taxon>
        <taxon>Cetacea</taxon>
        <taxon>Odontoceti</taxon>
        <taxon>Monodontidae</taxon>
        <taxon>Monodon</taxon>
    </lineage>
</organism>
<feature type="compositionally biased region" description="Low complexity" evidence="1">
    <location>
        <begin position="418"/>
        <end position="429"/>
    </location>
</feature>
<dbReference type="PANTHER" id="PTHR23095:SF4">
    <property type="entry name" value="PARANEOPLASTIC ANTIGEN-LIKE PROTEIN 5"/>
    <property type="match status" value="1"/>
</dbReference>
<reference evidence="4" key="1">
    <citation type="submission" date="2025-08" db="UniProtKB">
        <authorList>
            <consortium name="Ensembl"/>
        </authorList>
    </citation>
    <scope>IDENTIFICATION</scope>
</reference>
<evidence type="ECO:0000259" key="2">
    <source>
        <dbReference type="Pfam" id="PF14893"/>
    </source>
</evidence>
<evidence type="ECO:0000313" key="5">
    <source>
        <dbReference type="Proteomes" id="UP000694561"/>
    </source>
</evidence>
<sequence>MPVNLLEDWCKGMDLDPRKALLIVGIPVECSEEEIKETLKAGLQPLCAYSVLGRMFRREDSSKAVLIGLADQVNYATVPSQIPGKGGTWEVVVKPRSPDDELINRLNHFLKAEGRRMVDVVKTLGYSTRPEEVQPKGLAQVRPPDLQPLQESMWYRKLKVFSGSTSPGPGEENFEAWLEQVTEMMQMWQVSEVEKQRRLLESLRGPALSIMRMLRAKSDSMTVEQCLDALKQIFGNKEDYRTSHFKLLQTLQKPGERVSAFLLRLEPVLQDAVRHSPLSVRSTDMIRLKHTLAQAHVSTGLQGKLRLLDQRGCAPTFLELMKLVRDEEEWQTAVAVTRERQRQVGGGHRASGTQVVAESSVPVPPVMVRAGQFHDISTQTVQEGATLSLKRRQVPCCSETGEEDHSQAACPRAEDQPPAKQAPQPAAEESGNEMRAGAVSHPNQAE</sequence>
<dbReference type="InterPro" id="IPR026523">
    <property type="entry name" value="PNMA"/>
</dbReference>
<feature type="domain" description="Paraneoplastic antigen Ma-like C-terminal" evidence="2">
    <location>
        <begin position="161"/>
        <end position="321"/>
    </location>
</feature>
<accession>A0A8C6BFS4</accession>
<feature type="domain" description="Paraneoplastic antigen Ma-like N-terminal" evidence="3">
    <location>
        <begin position="1"/>
        <end position="92"/>
    </location>
</feature>
<dbReference type="Ensembl" id="ENSMMNT00015017508.1">
    <property type="protein sequence ID" value="ENSMMNP00015015943.1"/>
    <property type="gene ID" value="ENSMMNG00015011762.1"/>
</dbReference>
<feature type="region of interest" description="Disordered" evidence="1">
    <location>
        <begin position="398"/>
        <end position="446"/>
    </location>
</feature>
<dbReference type="GO" id="GO:0042802">
    <property type="term" value="F:identical protein binding"/>
    <property type="evidence" value="ECO:0007669"/>
    <property type="project" value="Ensembl"/>
</dbReference>
<gene>
    <name evidence="4" type="primary">PNMA5</name>
</gene>
<dbReference type="Proteomes" id="UP000694561">
    <property type="component" value="Unplaced"/>
</dbReference>
<dbReference type="InterPro" id="IPR048270">
    <property type="entry name" value="PNMA_C"/>
</dbReference>
<proteinExistence type="predicted"/>
<evidence type="ECO:0000256" key="1">
    <source>
        <dbReference type="SAM" id="MobiDB-lite"/>
    </source>
</evidence>
<keyword evidence="5" id="KW-1185">Reference proteome</keyword>
<dbReference type="AlphaFoldDB" id="A0A8C6BFS4"/>
<dbReference type="Pfam" id="PF20846">
    <property type="entry name" value="PNMA_N"/>
    <property type="match status" value="1"/>
</dbReference>